<dbReference type="Pfam" id="PF12796">
    <property type="entry name" value="Ank_2"/>
    <property type="match status" value="1"/>
</dbReference>
<proteinExistence type="predicted"/>
<sequence>MSEVCSLAFAEQLDLRPLSSPAWERCLQMLCFIELDDEQQQSVLEKLCRQAETDSAMVKLKQLLQFYRTEIDDGRFMRQLLERATTRNDTDLAYHCFLMDRHYVRTLGLILAVKDNRLGMIEYWLAQGADIDMSVSEEAHTALQIACCSGKISIVDLLLTFDKFQSTTLQAAVEYQCYTMVETLRGNGDFEEMKKCTDFFGRLPIQVAIDNADLKMVQLLASPIHVKDREGRNLLHIAVKCSVEAGEREEALENITKWLIDNGCDRTARNNGGHTPYEYARRLRAPSWVFDLLHVPVPGDSSNHPIVIPDDTPLDDAYTTSFAGDQLPASSCPSQSTDRCLKKRTPQNGIKYNLRKRQRRV</sequence>
<dbReference type="InterPro" id="IPR036770">
    <property type="entry name" value="Ankyrin_rpt-contain_sf"/>
</dbReference>
<keyword evidence="2" id="KW-0040">ANK repeat</keyword>
<evidence type="ECO:0000313" key="3">
    <source>
        <dbReference type="EMBL" id="OKO97590.1"/>
    </source>
</evidence>
<evidence type="ECO:0000256" key="2">
    <source>
        <dbReference type="ARBA" id="ARBA00023043"/>
    </source>
</evidence>
<protein>
    <submittedName>
        <fullName evidence="3">Uncharacterized protein</fullName>
    </submittedName>
</protein>
<accession>A0A1Q5TBQ3</accession>
<evidence type="ECO:0000313" key="4">
    <source>
        <dbReference type="Proteomes" id="UP000186955"/>
    </source>
</evidence>
<name>A0A1Q5TBQ3_9EURO</name>
<evidence type="ECO:0000256" key="1">
    <source>
        <dbReference type="ARBA" id="ARBA00022737"/>
    </source>
</evidence>
<dbReference type="PANTHER" id="PTHR24123:SF33">
    <property type="entry name" value="PROTEIN HOS4"/>
    <property type="match status" value="1"/>
</dbReference>
<dbReference type="AlphaFoldDB" id="A0A1Q5TBQ3"/>
<organism evidence="3 4">
    <name type="scientific">Penicillium subrubescens</name>
    <dbReference type="NCBI Taxonomy" id="1316194"/>
    <lineage>
        <taxon>Eukaryota</taxon>
        <taxon>Fungi</taxon>
        <taxon>Dikarya</taxon>
        <taxon>Ascomycota</taxon>
        <taxon>Pezizomycotina</taxon>
        <taxon>Eurotiomycetes</taxon>
        <taxon>Eurotiomycetidae</taxon>
        <taxon>Eurotiales</taxon>
        <taxon>Aspergillaceae</taxon>
        <taxon>Penicillium</taxon>
    </lineage>
</organism>
<dbReference type="Gene3D" id="1.25.40.20">
    <property type="entry name" value="Ankyrin repeat-containing domain"/>
    <property type="match status" value="1"/>
</dbReference>
<dbReference type="SUPFAM" id="SSF48403">
    <property type="entry name" value="Ankyrin repeat"/>
    <property type="match status" value="1"/>
</dbReference>
<comment type="caution">
    <text evidence="3">The sequence shown here is derived from an EMBL/GenBank/DDBJ whole genome shotgun (WGS) entry which is preliminary data.</text>
</comment>
<reference evidence="3 4" key="1">
    <citation type="submission" date="2016-10" db="EMBL/GenBank/DDBJ databases">
        <title>Genome sequence of the ascomycete fungus Penicillium subrubescens.</title>
        <authorList>
            <person name="De Vries R.P."/>
            <person name="Peng M."/>
            <person name="Dilokpimol A."/>
            <person name="Hilden K."/>
            <person name="Makela M.R."/>
            <person name="Grigoriev I."/>
            <person name="Riley R."/>
            <person name="Granchi Z."/>
        </authorList>
    </citation>
    <scope>NUCLEOTIDE SEQUENCE [LARGE SCALE GENOMIC DNA]</scope>
    <source>
        <strain evidence="3 4">CBS 132785</strain>
    </source>
</reference>
<dbReference type="PANTHER" id="PTHR24123">
    <property type="entry name" value="ANKYRIN REPEAT-CONTAINING"/>
    <property type="match status" value="1"/>
</dbReference>
<dbReference type="InterPro" id="IPR002110">
    <property type="entry name" value="Ankyrin_rpt"/>
</dbReference>
<keyword evidence="1" id="KW-0677">Repeat</keyword>
<dbReference type="STRING" id="1316194.A0A1Q5TBQ3"/>
<dbReference type="Proteomes" id="UP000186955">
    <property type="component" value="Unassembled WGS sequence"/>
</dbReference>
<gene>
    <name evidence="3" type="ORF">PENSUB_10006</name>
</gene>
<dbReference type="SMART" id="SM00248">
    <property type="entry name" value="ANK"/>
    <property type="match status" value="4"/>
</dbReference>
<dbReference type="EMBL" id="MNBE01000692">
    <property type="protein sequence ID" value="OKO97590.1"/>
    <property type="molecule type" value="Genomic_DNA"/>
</dbReference>
<dbReference type="InterPro" id="IPR051165">
    <property type="entry name" value="Multifunctional_ANK_Repeat"/>
</dbReference>
<keyword evidence="4" id="KW-1185">Reference proteome</keyword>